<dbReference type="Proteomes" id="UP000682733">
    <property type="component" value="Unassembled WGS sequence"/>
</dbReference>
<gene>
    <name evidence="1" type="ORF">OVA965_LOCUS14147</name>
    <name evidence="2" type="ORF">TMI583_LOCUS14150</name>
</gene>
<sequence length="81" mass="9239">MGESKAHEVAIYDLQGMSLSSKKSLDEDKEKTAEIDILNMSSANDRYTGAEERTNEHELFLDDITDNLIKHVRPYLHEGMI</sequence>
<organism evidence="2 3">
    <name type="scientific">Didymodactylos carnosus</name>
    <dbReference type="NCBI Taxonomy" id="1234261"/>
    <lineage>
        <taxon>Eukaryota</taxon>
        <taxon>Metazoa</taxon>
        <taxon>Spiralia</taxon>
        <taxon>Gnathifera</taxon>
        <taxon>Rotifera</taxon>
        <taxon>Eurotatoria</taxon>
        <taxon>Bdelloidea</taxon>
        <taxon>Philodinida</taxon>
        <taxon>Philodinidae</taxon>
        <taxon>Didymodactylos</taxon>
    </lineage>
</organism>
<dbReference type="Proteomes" id="UP000677228">
    <property type="component" value="Unassembled WGS sequence"/>
</dbReference>
<evidence type="ECO:0000313" key="1">
    <source>
        <dbReference type="EMBL" id="CAF0992506.1"/>
    </source>
</evidence>
<comment type="caution">
    <text evidence="2">The sequence shown here is derived from an EMBL/GenBank/DDBJ whole genome shotgun (WGS) entry which is preliminary data.</text>
</comment>
<name>A0A8S2ILX3_9BILA</name>
<evidence type="ECO:0000313" key="2">
    <source>
        <dbReference type="EMBL" id="CAF3762501.1"/>
    </source>
</evidence>
<proteinExistence type="predicted"/>
<dbReference type="AlphaFoldDB" id="A0A8S2ILX3"/>
<accession>A0A8S2ILX3</accession>
<dbReference type="EMBL" id="CAJOBA010006074">
    <property type="protein sequence ID" value="CAF3762501.1"/>
    <property type="molecule type" value="Genomic_DNA"/>
</dbReference>
<evidence type="ECO:0000313" key="3">
    <source>
        <dbReference type="Proteomes" id="UP000682733"/>
    </source>
</evidence>
<reference evidence="2" key="1">
    <citation type="submission" date="2021-02" db="EMBL/GenBank/DDBJ databases">
        <authorList>
            <person name="Nowell W R."/>
        </authorList>
    </citation>
    <scope>NUCLEOTIDE SEQUENCE</scope>
</reference>
<dbReference type="EMBL" id="CAJNOK010006066">
    <property type="protein sequence ID" value="CAF0992506.1"/>
    <property type="molecule type" value="Genomic_DNA"/>
</dbReference>
<protein>
    <submittedName>
        <fullName evidence="2">Uncharacterized protein</fullName>
    </submittedName>
</protein>